<dbReference type="PaxDb" id="6945-B7QLP1"/>
<protein>
    <submittedName>
        <fullName evidence="2 3">Uncharacterized protein</fullName>
    </submittedName>
</protein>
<feature type="non-terminal residue" evidence="2">
    <location>
        <position position="1"/>
    </location>
</feature>
<dbReference type="AlphaFoldDB" id="B7QLP1"/>
<evidence type="ECO:0000256" key="1">
    <source>
        <dbReference type="SAM" id="MobiDB-lite"/>
    </source>
</evidence>
<sequence length="82" mass="9015">RIWRVTRMTAPREDAVTPRLPAQDPGAGGRNGVRPQQLAACGSRFRTVADRSAGRRLLSGRRTCGRLRTGRAASRFPEEIEG</sequence>
<reference evidence="2 4" key="1">
    <citation type="submission" date="2008-03" db="EMBL/GenBank/DDBJ databases">
        <title>Annotation of Ixodes scapularis.</title>
        <authorList>
            <consortium name="Ixodes scapularis Genome Project Consortium"/>
            <person name="Caler E."/>
            <person name="Hannick L.I."/>
            <person name="Bidwell S."/>
            <person name="Joardar V."/>
            <person name="Thiagarajan M."/>
            <person name="Amedeo P."/>
            <person name="Galinsky K.J."/>
            <person name="Schobel S."/>
            <person name="Inman J."/>
            <person name="Hostetler J."/>
            <person name="Miller J."/>
            <person name="Hammond M."/>
            <person name="Megy K."/>
            <person name="Lawson D."/>
            <person name="Kodira C."/>
            <person name="Sutton G."/>
            <person name="Meyer J."/>
            <person name="Hill C.A."/>
            <person name="Birren B."/>
            <person name="Nene V."/>
            <person name="Collins F."/>
            <person name="Alarcon-Chaidez F."/>
            <person name="Wikel S."/>
            <person name="Strausberg R."/>
        </authorList>
    </citation>
    <scope>NUCLEOTIDE SEQUENCE [LARGE SCALE GENOMIC DNA]</scope>
    <source>
        <strain evidence="4">Wikel</strain>
        <strain evidence="2">Wikel colony</strain>
    </source>
</reference>
<accession>B7QLP1</accession>
<dbReference type="EMBL" id="DS967084">
    <property type="protein sequence ID" value="EEC19763.1"/>
    <property type="molecule type" value="Genomic_DNA"/>
</dbReference>
<keyword evidence="4" id="KW-1185">Reference proteome</keyword>
<dbReference type="VEuPathDB" id="VectorBase:ISCI013956"/>
<evidence type="ECO:0000313" key="3">
    <source>
        <dbReference type="EnsemblMetazoa" id="ISCW013956-PA"/>
    </source>
</evidence>
<dbReference type="InParanoid" id="B7QLP1"/>
<evidence type="ECO:0000313" key="2">
    <source>
        <dbReference type="EMBL" id="EEC19763.1"/>
    </source>
</evidence>
<gene>
    <name evidence="2" type="ORF">IscW_ISCW013956</name>
</gene>
<feature type="non-terminal residue" evidence="2">
    <location>
        <position position="82"/>
    </location>
</feature>
<dbReference type="EnsemblMetazoa" id="ISCW013956-RA">
    <property type="protein sequence ID" value="ISCW013956-PA"/>
    <property type="gene ID" value="ISCW013956"/>
</dbReference>
<proteinExistence type="predicted"/>
<feature type="region of interest" description="Disordered" evidence="1">
    <location>
        <begin position="1"/>
        <end position="36"/>
    </location>
</feature>
<organism>
    <name type="scientific">Ixodes scapularis</name>
    <name type="common">Black-legged tick</name>
    <name type="synonym">Deer tick</name>
    <dbReference type="NCBI Taxonomy" id="6945"/>
    <lineage>
        <taxon>Eukaryota</taxon>
        <taxon>Metazoa</taxon>
        <taxon>Ecdysozoa</taxon>
        <taxon>Arthropoda</taxon>
        <taxon>Chelicerata</taxon>
        <taxon>Arachnida</taxon>
        <taxon>Acari</taxon>
        <taxon>Parasitiformes</taxon>
        <taxon>Ixodida</taxon>
        <taxon>Ixodoidea</taxon>
        <taxon>Ixodidae</taxon>
        <taxon>Ixodinae</taxon>
        <taxon>Ixodes</taxon>
    </lineage>
</organism>
<dbReference type="Proteomes" id="UP000001555">
    <property type="component" value="Unassembled WGS sequence"/>
</dbReference>
<dbReference type="HOGENOM" id="CLU_2564967_0_0_1"/>
<dbReference type="EMBL" id="ABJB010188290">
    <property type="status" value="NOT_ANNOTATED_CDS"/>
    <property type="molecule type" value="Genomic_DNA"/>
</dbReference>
<dbReference type="VEuPathDB" id="VectorBase:ISCW013956"/>
<evidence type="ECO:0000313" key="4">
    <source>
        <dbReference type="Proteomes" id="UP000001555"/>
    </source>
</evidence>
<name>B7QLP1_IXOSC</name>
<reference evidence="3" key="2">
    <citation type="submission" date="2020-05" db="UniProtKB">
        <authorList>
            <consortium name="EnsemblMetazoa"/>
        </authorList>
    </citation>
    <scope>IDENTIFICATION</scope>
    <source>
        <strain evidence="3">wikel</strain>
    </source>
</reference>